<organism evidence="9 10">
    <name type="scientific">Hymenobacter aerilatus</name>
    <dbReference type="NCBI Taxonomy" id="2932251"/>
    <lineage>
        <taxon>Bacteria</taxon>
        <taxon>Pseudomonadati</taxon>
        <taxon>Bacteroidota</taxon>
        <taxon>Cytophagia</taxon>
        <taxon>Cytophagales</taxon>
        <taxon>Hymenobacteraceae</taxon>
        <taxon>Hymenobacter</taxon>
    </lineage>
</organism>
<dbReference type="Gene3D" id="1.10.579.10">
    <property type="entry name" value="DNA Cyclobutane Dipyrimidine Photolyase, subunit A, domain 3"/>
    <property type="match status" value="1"/>
</dbReference>
<proteinExistence type="inferred from homology"/>
<accession>A0A8T9SUQ0</accession>
<keyword evidence="3 5" id="KW-0274">FAD</keyword>
<evidence type="ECO:0000256" key="7">
    <source>
        <dbReference type="RuleBase" id="RU004182"/>
    </source>
</evidence>
<evidence type="ECO:0000256" key="4">
    <source>
        <dbReference type="ARBA" id="ARBA00022991"/>
    </source>
</evidence>
<evidence type="ECO:0000313" key="10">
    <source>
        <dbReference type="Proteomes" id="UP000829925"/>
    </source>
</evidence>
<gene>
    <name evidence="9" type="ORF">MUN82_11075</name>
</gene>
<keyword evidence="2 5" id="KW-0285">Flavoprotein</keyword>
<dbReference type="KEGG" id="haei:MUN82_11075"/>
<feature type="domain" description="Photolyase/cryptochrome alpha/beta" evidence="8">
    <location>
        <begin position="2"/>
        <end position="132"/>
    </location>
</feature>
<dbReference type="InterPro" id="IPR006050">
    <property type="entry name" value="DNA_photolyase_N"/>
</dbReference>
<dbReference type="EMBL" id="CP095053">
    <property type="protein sequence ID" value="UOR03489.1"/>
    <property type="molecule type" value="Genomic_DNA"/>
</dbReference>
<dbReference type="PANTHER" id="PTHR11455">
    <property type="entry name" value="CRYPTOCHROME"/>
    <property type="match status" value="1"/>
</dbReference>
<comment type="similarity">
    <text evidence="7">Belongs to the DNA photolyase family.</text>
</comment>
<feature type="site" description="Electron transfer via tryptophanyl radical" evidence="6">
    <location>
        <position position="292"/>
    </location>
</feature>
<feature type="binding site" evidence="5">
    <location>
        <begin position="261"/>
        <end position="268"/>
    </location>
    <ligand>
        <name>FAD</name>
        <dbReference type="ChEBI" id="CHEBI:57692"/>
    </ligand>
</feature>
<feature type="site" description="Electron transfer via tryptophanyl radical" evidence="6">
    <location>
        <position position="345"/>
    </location>
</feature>
<dbReference type="Proteomes" id="UP000829925">
    <property type="component" value="Chromosome"/>
</dbReference>
<feature type="site" description="Electron transfer via tryptophanyl radical" evidence="6">
    <location>
        <position position="368"/>
    </location>
</feature>
<dbReference type="InterPro" id="IPR002081">
    <property type="entry name" value="Cryptochrome/DNA_photolyase_1"/>
</dbReference>
<keyword evidence="10" id="KW-1185">Reference proteome</keyword>
<dbReference type="GO" id="GO:0003904">
    <property type="term" value="F:deoxyribodipyrimidine photo-lyase activity"/>
    <property type="evidence" value="ECO:0007669"/>
    <property type="project" value="TreeGrafter"/>
</dbReference>
<dbReference type="GO" id="GO:0071949">
    <property type="term" value="F:FAD binding"/>
    <property type="evidence" value="ECO:0007669"/>
    <property type="project" value="TreeGrafter"/>
</dbReference>
<dbReference type="PROSITE" id="PS00394">
    <property type="entry name" value="DNA_PHOTOLYASES_1_1"/>
    <property type="match status" value="1"/>
</dbReference>
<dbReference type="Pfam" id="PF03441">
    <property type="entry name" value="FAD_binding_7"/>
    <property type="match status" value="1"/>
</dbReference>
<dbReference type="PANTHER" id="PTHR11455:SF9">
    <property type="entry name" value="CRYPTOCHROME CIRCADIAN CLOCK 5 ISOFORM X1"/>
    <property type="match status" value="1"/>
</dbReference>
<dbReference type="InterPro" id="IPR018394">
    <property type="entry name" value="DNA_photolyase_1_CS_C"/>
</dbReference>
<dbReference type="Pfam" id="PF00875">
    <property type="entry name" value="DNA_photolyase"/>
    <property type="match status" value="1"/>
</dbReference>
<dbReference type="GO" id="GO:0006139">
    <property type="term" value="P:nucleobase-containing compound metabolic process"/>
    <property type="evidence" value="ECO:0007669"/>
    <property type="project" value="UniProtKB-ARBA"/>
</dbReference>
<evidence type="ECO:0000256" key="2">
    <source>
        <dbReference type="ARBA" id="ARBA00022630"/>
    </source>
</evidence>
<evidence type="ECO:0000256" key="5">
    <source>
        <dbReference type="PIRSR" id="PIRSR602081-1"/>
    </source>
</evidence>
<dbReference type="GO" id="GO:0003677">
    <property type="term" value="F:DNA binding"/>
    <property type="evidence" value="ECO:0007669"/>
    <property type="project" value="TreeGrafter"/>
</dbReference>
<evidence type="ECO:0000259" key="8">
    <source>
        <dbReference type="PROSITE" id="PS51645"/>
    </source>
</evidence>
<dbReference type="InterPro" id="IPR014729">
    <property type="entry name" value="Rossmann-like_a/b/a_fold"/>
</dbReference>
<dbReference type="SUPFAM" id="SSF52425">
    <property type="entry name" value="Cryptochrome/photolyase, N-terminal domain"/>
    <property type="match status" value="1"/>
</dbReference>
<dbReference type="RefSeq" id="WP_245090105.1">
    <property type="nucleotide sequence ID" value="NZ_CP095053.1"/>
</dbReference>
<protein>
    <submittedName>
        <fullName evidence="9">DNA photolyase family protein</fullName>
    </submittedName>
</protein>
<dbReference type="SUPFAM" id="SSF48173">
    <property type="entry name" value="Cryptochrome/photolyase FAD-binding domain"/>
    <property type="match status" value="1"/>
</dbReference>
<sequence>MKLTIFWHRRDLRITDNTGLAAALQGEAPVVPLFIFDRDILDKLPSKQDARVTFIYDAVEQLAQETGGASGTMLVCYGKPEEVFEQLLKDYDLAAVHTNEDYEPYARQRDEAIAKLLKQKNVPFTAHKDQVIFAKDEVLTKSGTAAKVYGAYNKAWRAALQDDSFQERPSRQLFTKKNLHRIDQAPARPTLADMGFERYEQPVTPAQLLNKNDVEHYDKTRNRLADDHGTTHRSVHLRHGTLSVRQLMSQAQELNDKLLDELIWRDYFMMLLWHFPETAEESYDKPFRRIEWRNNQEEFAAWCEGRTGFPLVDAGMRQLNQTGWMHNRARITTASFLIKDLLIDWKWGEQYFADKLIDYDMSNNIGNWQWTAGTGVVSAPWFRIFSPESQLQKYDPKLEYVKAWIPEFGTDAYPQPIVDHKEARQRALDAFRAARK</sequence>
<comment type="cofactor">
    <cofactor evidence="1">
        <name>(6R)-5,10-methylene-5,6,7,8-tetrahydrofolate</name>
        <dbReference type="ChEBI" id="CHEBI:15636"/>
    </cofactor>
</comment>
<reference evidence="9 10" key="1">
    <citation type="submission" date="2022-04" db="EMBL/GenBank/DDBJ databases">
        <title>Hymenobacter sp. isolated from the air.</title>
        <authorList>
            <person name="Won M."/>
            <person name="Lee C.-M."/>
            <person name="Woen H.-Y."/>
            <person name="Kwon S.-W."/>
        </authorList>
    </citation>
    <scope>NUCLEOTIDE SEQUENCE [LARGE SCALE GENOMIC DNA]</scope>
    <source>
        <strain evidence="10">5413 J-13</strain>
    </source>
</reference>
<dbReference type="AlphaFoldDB" id="A0A8T9SUQ0"/>
<name>A0A8T9SUQ0_9BACT</name>
<evidence type="ECO:0000313" key="9">
    <source>
        <dbReference type="EMBL" id="UOR03489.1"/>
    </source>
</evidence>
<dbReference type="InterPro" id="IPR036155">
    <property type="entry name" value="Crypto/Photolyase_N_sf"/>
</dbReference>
<dbReference type="GO" id="GO:0006950">
    <property type="term" value="P:response to stress"/>
    <property type="evidence" value="ECO:0007669"/>
    <property type="project" value="UniProtKB-ARBA"/>
</dbReference>
<evidence type="ECO:0000256" key="3">
    <source>
        <dbReference type="ARBA" id="ARBA00022827"/>
    </source>
</evidence>
<dbReference type="InterPro" id="IPR005101">
    <property type="entry name" value="Cryptochr/Photolyase_FAD-bd"/>
</dbReference>
<feature type="binding site" evidence="5">
    <location>
        <begin position="230"/>
        <end position="234"/>
    </location>
    <ligand>
        <name>FAD</name>
        <dbReference type="ChEBI" id="CHEBI:57692"/>
    </ligand>
</feature>
<comment type="cofactor">
    <cofactor evidence="5">
        <name>FAD</name>
        <dbReference type="ChEBI" id="CHEBI:57692"/>
    </cofactor>
    <text evidence="5">Binds 1 FAD per subunit.</text>
</comment>
<dbReference type="Gene3D" id="3.40.50.620">
    <property type="entry name" value="HUPs"/>
    <property type="match status" value="1"/>
</dbReference>
<dbReference type="InterPro" id="IPR036134">
    <property type="entry name" value="Crypto/Photolyase_FAD-like_sf"/>
</dbReference>
<dbReference type="Gene3D" id="1.25.40.80">
    <property type="match status" value="1"/>
</dbReference>
<dbReference type="PRINTS" id="PR00147">
    <property type="entry name" value="DNAPHOTLYASE"/>
</dbReference>
<feature type="binding site" evidence="5">
    <location>
        <position position="217"/>
    </location>
    <ligand>
        <name>FAD</name>
        <dbReference type="ChEBI" id="CHEBI:57692"/>
    </ligand>
</feature>
<evidence type="ECO:0000256" key="6">
    <source>
        <dbReference type="PIRSR" id="PIRSR602081-2"/>
    </source>
</evidence>
<keyword evidence="4 7" id="KW-0157">Chromophore</keyword>
<feature type="binding site" evidence="5">
    <location>
        <begin position="358"/>
        <end position="360"/>
    </location>
    <ligand>
        <name>FAD</name>
        <dbReference type="ChEBI" id="CHEBI:57692"/>
    </ligand>
</feature>
<evidence type="ECO:0000256" key="1">
    <source>
        <dbReference type="ARBA" id="ARBA00001932"/>
    </source>
</evidence>
<dbReference type="PROSITE" id="PS51645">
    <property type="entry name" value="PHR_CRY_ALPHA_BETA"/>
    <property type="match status" value="1"/>
</dbReference>